<dbReference type="PRINTS" id="PR00819">
    <property type="entry name" value="CBXCFQXSUPER"/>
</dbReference>
<dbReference type="Proteomes" id="UP000331127">
    <property type="component" value="Unassembled WGS sequence"/>
</dbReference>
<comment type="similarity">
    <text evidence="1">Belongs to the CbxX/CfxQ family.</text>
</comment>
<keyword evidence="3" id="KW-0067">ATP-binding</keyword>
<proteinExistence type="inferred from homology"/>
<dbReference type="SMART" id="SM00382">
    <property type="entry name" value="AAA"/>
    <property type="match status" value="1"/>
</dbReference>
<dbReference type="Pfam" id="PF00004">
    <property type="entry name" value="AAA"/>
    <property type="match status" value="1"/>
</dbReference>
<dbReference type="EMBL" id="BLAE01000033">
    <property type="protein sequence ID" value="GES11878.1"/>
    <property type="molecule type" value="Genomic_DNA"/>
</dbReference>
<dbReference type="AlphaFoldDB" id="A0A5M3X0R5"/>
<dbReference type="PANTHER" id="PTHR43392">
    <property type="entry name" value="AAA-TYPE ATPASE FAMILY PROTEIN / ANKYRIN REPEAT FAMILY PROTEIN"/>
    <property type="match status" value="1"/>
</dbReference>
<reference evidence="6 7" key="1">
    <citation type="submission" date="2019-10" db="EMBL/GenBank/DDBJ databases">
        <title>Whole genome shotgun sequence of Acrocarpospora macrocephala NBRC 16266.</title>
        <authorList>
            <person name="Ichikawa N."/>
            <person name="Kimura A."/>
            <person name="Kitahashi Y."/>
            <person name="Komaki H."/>
            <person name="Oguchi A."/>
        </authorList>
    </citation>
    <scope>NUCLEOTIDE SEQUENCE [LARGE SCALE GENOMIC DNA]</scope>
    <source>
        <strain evidence="6 7">NBRC 16266</strain>
    </source>
</reference>
<keyword evidence="2" id="KW-0547">Nucleotide-binding</keyword>
<keyword evidence="7" id="KW-1185">Reference proteome</keyword>
<dbReference type="InterPro" id="IPR027417">
    <property type="entry name" value="P-loop_NTPase"/>
</dbReference>
<dbReference type="InterPro" id="IPR003593">
    <property type="entry name" value="AAA+_ATPase"/>
</dbReference>
<evidence type="ECO:0000256" key="1">
    <source>
        <dbReference type="ARBA" id="ARBA00010378"/>
    </source>
</evidence>
<feature type="compositionally biased region" description="Gly residues" evidence="4">
    <location>
        <begin position="141"/>
        <end position="150"/>
    </location>
</feature>
<feature type="domain" description="AAA+ ATPase" evidence="5">
    <location>
        <begin position="383"/>
        <end position="519"/>
    </location>
</feature>
<dbReference type="Gene3D" id="1.10.8.60">
    <property type="match status" value="1"/>
</dbReference>
<evidence type="ECO:0000256" key="3">
    <source>
        <dbReference type="ARBA" id="ARBA00022840"/>
    </source>
</evidence>
<name>A0A5M3X0R5_9ACTN</name>
<dbReference type="GO" id="GO:0016887">
    <property type="term" value="F:ATP hydrolysis activity"/>
    <property type="evidence" value="ECO:0007669"/>
    <property type="project" value="InterPro"/>
</dbReference>
<dbReference type="SUPFAM" id="SSF52540">
    <property type="entry name" value="P-loop containing nucleoside triphosphate hydrolases"/>
    <property type="match status" value="1"/>
</dbReference>
<dbReference type="PANTHER" id="PTHR43392:SF2">
    <property type="entry name" value="AAA-TYPE ATPASE FAMILY PROTEIN _ ANKYRIN REPEAT FAMILY PROTEIN"/>
    <property type="match status" value="1"/>
</dbReference>
<feature type="compositionally biased region" description="Low complexity" evidence="4">
    <location>
        <begin position="110"/>
        <end position="123"/>
    </location>
</feature>
<gene>
    <name evidence="6" type="ORF">Amac_054750</name>
</gene>
<feature type="compositionally biased region" description="Low complexity" evidence="4">
    <location>
        <begin position="86"/>
        <end position="100"/>
    </location>
</feature>
<comment type="caution">
    <text evidence="6">The sequence shown here is derived from an EMBL/GenBank/DDBJ whole genome shotgun (WGS) entry which is preliminary data.</text>
</comment>
<dbReference type="FunFam" id="3.40.50.300:FF:000216">
    <property type="entry name" value="Type VII secretion ATPase EccA"/>
    <property type="match status" value="1"/>
</dbReference>
<evidence type="ECO:0000259" key="5">
    <source>
        <dbReference type="SMART" id="SM00382"/>
    </source>
</evidence>
<dbReference type="InterPro" id="IPR003959">
    <property type="entry name" value="ATPase_AAA_core"/>
</dbReference>
<dbReference type="InterPro" id="IPR000641">
    <property type="entry name" value="CbxX/CfxQ"/>
</dbReference>
<evidence type="ECO:0000313" key="6">
    <source>
        <dbReference type="EMBL" id="GES11878.1"/>
    </source>
</evidence>
<evidence type="ECO:0000313" key="7">
    <source>
        <dbReference type="Proteomes" id="UP000331127"/>
    </source>
</evidence>
<organism evidence="6 7">
    <name type="scientific">Acrocarpospora macrocephala</name>
    <dbReference type="NCBI Taxonomy" id="150177"/>
    <lineage>
        <taxon>Bacteria</taxon>
        <taxon>Bacillati</taxon>
        <taxon>Actinomycetota</taxon>
        <taxon>Actinomycetes</taxon>
        <taxon>Streptosporangiales</taxon>
        <taxon>Streptosporangiaceae</taxon>
        <taxon>Acrocarpospora</taxon>
    </lineage>
</organism>
<evidence type="ECO:0000256" key="4">
    <source>
        <dbReference type="SAM" id="MobiDB-lite"/>
    </source>
</evidence>
<accession>A0A5M3X0R5</accession>
<dbReference type="InterPro" id="IPR050773">
    <property type="entry name" value="CbxX/CfxQ_RuBisCO_ESX"/>
</dbReference>
<dbReference type="GO" id="GO:0005524">
    <property type="term" value="F:ATP binding"/>
    <property type="evidence" value="ECO:0007669"/>
    <property type="project" value="UniProtKB-KW"/>
</dbReference>
<protein>
    <recommendedName>
        <fullName evidence="5">AAA+ ATPase domain-containing protein</fullName>
    </recommendedName>
</protein>
<sequence>MAASVKPWSTARLANAINLDSGDALYILCGPGVQDRFVCADYRERSLETALWEHLRDSGFERVAFSRHGDPLYFMDEASAESAVPGGTASRAGRAAAGQSGPLGGGLPGGTASRAGRDAVGQSGPLGGGLSGSAASRAGVGQSGPLGGGLPARSAPPRRPPRMLDLSLVQTLNAFMRDTSVRSAVVILWTEDYLRHLQPAAHRELADYLGEWARSAASQRNVCVLVFAAPNLTDAIRKVVDVRDTDVLVSFLERQRVRRGRRSVGTVGLAERSEMARLVQVARLRHGLAVDWPNLDRLIAAMAARPGETVRNWHAALTRIASRGDALTGEILKAEQLIDGLPSGLSPWQELDKLVGMEPLRERLELFRAVAREPDGDSAGQAETLHLAFVGNPGTGKTTAARLVGEIYRDFGLLERGHLHAVRGSEIVAPYLGNTVAMTDAAVDNALDGVLFIDEAYAIANTREYGPEAINELVLRMEDERHRLAVIVAGYTEDMNMFLASNAGLISRFSRQNIIEFPDYTPEQLVEIAHGMLAERNLTISPELEPLLAEHIRRMYDRRNPKTWGNAREMRELASHLAARWALRTKRNRAEPLRPGDLPEEAA</sequence>
<dbReference type="Gene3D" id="3.40.50.300">
    <property type="entry name" value="P-loop containing nucleotide triphosphate hydrolases"/>
    <property type="match status" value="1"/>
</dbReference>
<feature type="region of interest" description="Disordered" evidence="4">
    <location>
        <begin position="83"/>
        <end position="162"/>
    </location>
</feature>
<evidence type="ECO:0000256" key="2">
    <source>
        <dbReference type="ARBA" id="ARBA00022741"/>
    </source>
</evidence>